<accession>A0A3B1D4B5</accession>
<organism evidence="1">
    <name type="scientific">hydrothermal vent metagenome</name>
    <dbReference type="NCBI Taxonomy" id="652676"/>
    <lineage>
        <taxon>unclassified sequences</taxon>
        <taxon>metagenomes</taxon>
        <taxon>ecological metagenomes</taxon>
    </lineage>
</organism>
<gene>
    <name evidence="1" type="ORF">MNBD_NITROSPIRAE03-1949</name>
</gene>
<protein>
    <submittedName>
        <fullName evidence="1">Uncharacterized protein</fullName>
    </submittedName>
</protein>
<dbReference type="EMBL" id="UOGI01000096">
    <property type="protein sequence ID" value="VAX31014.1"/>
    <property type="molecule type" value="Genomic_DNA"/>
</dbReference>
<sequence>MIDLIGKKVEVEANGITYTGRLVEISETEVHLETELGWVTLMTDHVVNIREAGEEEELENWSDGGLE</sequence>
<name>A0A3B1D4B5_9ZZZZ</name>
<reference evidence="1" key="1">
    <citation type="submission" date="2018-06" db="EMBL/GenBank/DDBJ databases">
        <authorList>
            <person name="Zhirakovskaya E."/>
        </authorList>
    </citation>
    <scope>NUCLEOTIDE SEQUENCE</scope>
</reference>
<dbReference type="AlphaFoldDB" id="A0A3B1D4B5"/>
<proteinExistence type="predicted"/>
<evidence type="ECO:0000313" key="1">
    <source>
        <dbReference type="EMBL" id="VAX31014.1"/>
    </source>
</evidence>